<comment type="caution">
    <text evidence="1">The sequence shown here is derived from an EMBL/GenBank/DDBJ whole genome shotgun (WGS) entry which is preliminary data.</text>
</comment>
<reference evidence="1 2" key="1">
    <citation type="journal article" date="2017" name="Syst. Appl. Microbiol.">
        <title>Lebetimonas natsushimae sp. nov., a novel strictly anaerobic, moderately thermophilic chemoautotroph isolated from a deep-sea hydrothermal vent polychaete nest in the Mid-Okinawa Trough.</title>
        <authorList>
            <person name="Nagata R."/>
            <person name="Takaki Y."/>
            <person name="Tame A."/>
            <person name="Nunoura T."/>
            <person name="Muto H."/>
            <person name="Mino S."/>
            <person name="Sawayama S."/>
            <person name="Takai K."/>
            <person name="Nakagawa S."/>
        </authorList>
    </citation>
    <scope>NUCLEOTIDE SEQUENCE [LARGE SCALE GENOMIC DNA]</scope>
    <source>
        <strain evidence="1 2">HS1857</strain>
    </source>
</reference>
<keyword evidence="2" id="KW-1185">Reference proteome</keyword>
<dbReference type="RefSeq" id="WP_096258484.1">
    <property type="nucleotide sequence ID" value="NZ_BDME01000001.1"/>
</dbReference>
<dbReference type="PANTHER" id="PTHR35866">
    <property type="entry name" value="PUTATIVE-RELATED"/>
    <property type="match status" value="1"/>
</dbReference>
<dbReference type="PANTHER" id="PTHR35866:SF1">
    <property type="entry name" value="YKGJ FAMILY CYSTEINE CLUSTER PROTEIN"/>
    <property type="match status" value="1"/>
</dbReference>
<dbReference type="Proteomes" id="UP000217944">
    <property type="component" value="Unassembled WGS sequence"/>
</dbReference>
<dbReference type="OrthoDB" id="9810361at2"/>
<sequence length="132" mass="15684">MDNGKLINKDGFDFKFNPDACKECEGNCCIGESGYIWVNPKEIEEIAKFLGIDKNIFIDRFLIKIDYKFSIKEKPYKNGFACIFFNEEKKGCDIYPVRPKQCRTYPFWDRYRDKKYLNELKKECPGVVFNEK</sequence>
<gene>
    <name evidence="1" type="ORF">LNAT_P0635</name>
</gene>
<dbReference type="AlphaFoldDB" id="A0A292YDE8"/>
<evidence type="ECO:0000313" key="2">
    <source>
        <dbReference type="Proteomes" id="UP000217944"/>
    </source>
</evidence>
<dbReference type="InterPro" id="IPR005358">
    <property type="entry name" value="Puta_zinc/iron-chelating_dom"/>
</dbReference>
<evidence type="ECO:0008006" key="3">
    <source>
        <dbReference type="Google" id="ProtNLM"/>
    </source>
</evidence>
<dbReference type="Pfam" id="PF03692">
    <property type="entry name" value="CxxCxxCC"/>
    <property type="match status" value="1"/>
</dbReference>
<evidence type="ECO:0000313" key="1">
    <source>
        <dbReference type="EMBL" id="GAX87340.1"/>
    </source>
</evidence>
<protein>
    <recommendedName>
        <fullName evidence="3">YkgJ family cysteine cluster protein</fullName>
    </recommendedName>
</protein>
<accession>A0A292YDE8</accession>
<dbReference type="EMBL" id="BDME01000001">
    <property type="protein sequence ID" value="GAX87340.1"/>
    <property type="molecule type" value="Genomic_DNA"/>
</dbReference>
<proteinExistence type="predicted"/>
<name>A0A292YDE8_9BACT</name>
<organism evidence="1 2">
    <name type="scientific">Lebetimonas natsushimae</name>
    <dbReference type="NCBI Taxonomy" id="1936991"/>
    <lineage>
        <taxon>Bacteria</taxon>
        <taxon>Pseudomonadati</taxon>
        <taxon>Campylobacterota</taxon>
        <taxon>Epsilonproteobacteria</taxon>
        <taxon>Nautiliales</taxon>
        <taxon>Nautiliaceae</taxon>
        <taxon>Lebetimonas</taxon>
    </lineage>
</organism>